<dbReference type="FunFam" id="4.10.280.10:FF:000047">
    <property type="entry name" value="mesoderm posterior protein 1"/>
    <property type="match status" value="1"/>
</dbReference>
<dbReference type="GO" id="GO:0000981">
    <property type="term" value="F:DNA-binding transcription factor activity, RNA polymerase II-specific"/>
    <property type="evidence" value="ECO:0007669"/>
    <property type="project" value="TreeGrafter"/>
</dbReference>
<gene>
    <name evidence="8" type="primary">Mesp2_1</name>
    <name evidence="8" type="ORF">GTO96_0006024</name>
</gene>
<dbReference type="PANTHER" id="PTHR20937:SF18">
    <property type="entry name" value="BHLH TRANSCRIPTION FACTOR MESP-B-RELATED"/>
    <property type="match status" value="1"/>
</dbReference>
<reference evidence="8 9" key="1">
    <citation type="journal article" date="2021" name="Cell">
        <title>Tracing the genetic footprints of vertebrate landing in non-teleost ray-finned fishes.</title>
        <authorList>
            <person name="Bi X."/>
            <person name="Wang K."/>
            <person name="Yang L."/>
            <person name="Pan H."/>
            <person name="Jiang H."/>
            <person name="Wei Q."/>
            <person name="Fang M."/>
            <person name="Yu H."/>
            <person name="Zhu C."/>
            <person name="Cai Y."/>
            <person name="He Y."/>
            <person name="Gan X."/>
            <person name="Zeng H."/>
            <person name="Yu D."/>
            <person name="Zhu Y."/>
            <person name="Jiang H."/>
            <person name="Qiu Q."/>
            <person name="Yang H."/>
            <person name="Zhang Y.E."/>
            <person name="Wang W."/>
            <person name="Zhu M."/>
            <person name="He S."/>
            <person name="Zhang G."/>
        </authorList>
    </citation>
    <scope>NUCLEOTIDE SEQUENCE [LARGE SCALE GENOMIC DNA]</scope>
    <source>
        <strain evidence="8">Bchr_013</strain>
    </source>
</reference>
<dbReference type="PROSITE" id="PS50888">
    <property type="entry name" value="BHLH"/>
    <property type="match status" value="1"/>
</dbReference>
<feature type="non-terminal residue" evidence="8">
    <location>
        <position position="1"/>
    </location>
</feature>
<dbReference type="Gene3D" id="4.10.280.10">
    <property type="entry name" value="Helix-loop-helix DNA-binding domain"/>
    <property type="match status" value="1"/>
</dbReference>
<proteinExistence type="predicted"/>
<dbReference type="Pfam" id="PF00010">
    <property type="entry name" value="HLH"/>
    <property type="match status" value="1"/>
</dbReference>
<name>A0A8X8BU70_POLSE</name>
<evidence type="ECO:0000256" key="1">
    <source>
        <dbReference type="ARBA" id="ARBA00004123"/>
    </source>
</evidence>
<keyword evidence="5" id="KW-0238">DNA-binding</keyword>
<dbReference type="GO" id="GO:0046983">
    <property type="term" value="F:protein dimerization activity"/>
    <property type="evidence" value="ECO:0007669"/>
    <property type="project" value="InterPro"/>
</dbReference>
<dbReference type="PANTHER" id="PTHR20937">
    <property type="entry name" value="IP14615P"/>
    <property type="match status" value="1"/>
</dbReference>
<dbReference type="GO" id="GO:0032525">
    <property type="term" value="P:somite rostral/caudal axis specification"/>
    <property type="evidence" value="ECO:0007669"/>
    <property type="project" value="TreeGrafter"/>
</dbReference>
<dbReference type="GO" id="GO:0007219">
    <property type="term" value="P:Notch signaling pathway"/>
    <property type="evidence" value="ECO:0007669"/>
    <property type="project" value="UniProtKB-KW"/>
</dbReference>
<feature type="non-terminal residue" evidence="8">
    <location>
        <position position="288"/>
    </location>
</feature>
<dbReference type="InterPro" id="IPR040259">
    <property type="entry name" value="Mesogenin/MesP"/>
</dbReference>
<accession>A0A8X8BU70</accession>
<evidence type="ECO:0000256" key="7">
    <source>
        <dbReference type="ARBA" id="ARBA00023242"/>
    </source>
</evidence>
<dbReference type="Proteomes" id="UP000886611">
    <property type="component" value="Unassembled WGS sequence"/>
</dbReference>
<dbReference type="GO" id="GO:0000978">
    <property type="term" value="F:RNA polymerase II cis-regulatory region sequence-specific DNA binding"/>
    <property type="evidence" value="ECO:0007669"/>
    <property type="project" value="TreeGrafter"/>
</dbReference>
<comment type="subcellular location">
    <subcellularLocation>
        <location evidence="1">Nucleus</location>
    </subcellularLocation>
</comment>
<keyword evidence="4" id="KW-0805">Transcription regulation</keyword>
<dbReference type="AlphaFoldDB" id="A0A8X8BU70"/>
<dbReference type="GO" id="GO:0005634">
    <property type="term" value="C:nucleus"/>
    <property type="evidence" value="ECO:0007669"/>
    <property type="project" value="UniProtKB-SubCell"/>
</dbReference>
<dbReference type="InterPro" id="IPR036638">
    <property type="entry name" value="HLH_DNA-bd_sf"/>
</dbReference>
<keyword evidence="2" id="KW-0217">Developmental protein</keyword>
<dbReference type="EMBL" id="JAATIS010000094">
    <property type="protein sequence ID" value="KAG2470638.1"/>
    <property type="molecule type" value="Genomic_DNA"/>
</dbReference>
<evidence type="ECO:0000256" key="6">
    <source>
        <dbReference type="ARBA" id="ARBA00023163"/>
    </source>
</evidence>
<evidence type="ECO:0000256" key="5">
    <source>
        <dbReference type="ARBA" id="ARBA00023125"/>
    </source>
</evidence>
<sequence length="288" mass="32612">MDVTAPQLNYCSPYHWSYPNSDSELYSLSSPGTISPVSPQDVSFSSQMQACRGSTETRSRRAETFTSPSSSEEGRTSLSKLKTIRTKNTSKQRQTASEKEKLRMRDLTKALQHLRTYLPPSMAPAGQNLTKIETLRLTIRYISYLSAQLELSEDTLSQRREASVCQYQDVSSRLGYQNCNVPDNSLLTGRPSCQYSSVPMNTHKHERLQNYQCGLITSSEEGRTSWCDPLPEYSSQENAQQYQSAWLIKEEIGHESILHQDAGGPQISQVYGENSDLYQQIVLEDLWI</sequence>
<dbReference type="GO" id="GO:0003007">
    <property type="term" value="P:heart morphogenesis"/>
    <property type="evidence" value="ECO:0007669"/>
    <property type="project" value="TreeGrafter"/>
</dbReference>
<keyword evidence="7" id="KW-0539">Nucleus</keyword>
<comment type="caution">
    <text evidence="8">The sequence shown here is derived from an EMBL/GenBank/DDBJ whole genome shotgun (WGS) entry which is preliminary data.</text>
</comment>
<keyword evidence="3" id="KW-0914">Notch signaling pathway</keyword>
<dbReference type="SUPFAM" id="SSF47459">
    <property type="entry name" value="HLH, helix-loop-helix DNA-binding domain"/>
    <property type="match status" value="1"/>
</dbReference>
<dbReference type="SMART" id="SM00353">
    <property type="entry name" value="HLH"/>
    <property type="match status" value="1"/>
</dbReference>
<keyword evidence="6" id="KW-0804">Transcription</keyword>
<dbReference type="GO" id="GO:0001707">
    <property type="term" value="P:mesoderm formation"/>
    <property type="evidence" value="ECO:0007669"/>
    <property type="project" value="TreeGrafter"/>
</dbReference>
<evidence type="ECO:0000313" key="8">
    <source>
        <dbReference type="EMBL" id="KAG2470638.1"/>
    </source>
</evidence>
<evidence type="ECO:0000256" key="2">
    <source>
        <dbReference type="ARBA" id="ARBA00022473"/>
    </source>
</evidence>
<keyword evidence="9" id="KW-1185">Reference proteome</keyword>
<protein>
    <submittedName>
        <fullName evidence="8">MESP2 protein</fullName>
    </submittedName>
</protein>
<evidence type="ECO:0000256" key="4">
    <source>
        <dbReference type="ARBA" id="ARBA00023015"/>
    </source>
</evidence>
<dbReference type="InterPro" id="IPR011598">
    <property type="entry name" value="bHLH_dom"/>
</dbReference>
<evidence type="ECO:0000313" key="9">
    <source>
        <dbReference type="Proteomes" id="UP000886611"/>
    </source>
</evidence>
<evidence type="ECO:0000256" key="3">
    <source>
        <dbReference type="ARBA" id="ARBA00022976"/>
    </source>
</evidence>
<organism evidence="8 9">
    <name type="scientific">Polypterus senegalus</name>
    <name type="common">Senegal bichir</name>
    <dbReference type="NCBI Taxonomy" id="55291"/>
    <lineage>
        <taxon>Eukaryota</taxon>
        <taxon>Metazoa</taxon>
        <taxon>Chordata</taxon>
        <taxon>Craniata</taxon>
        <taxon>Vertebrata</taxon>
        <taxon>Euteleostomi</taxon>
        <taxon>Actinopterygii</taxon>
        <taxon>Polypteriformes</taxon>
        <taxon>Polypteridae</taxon>
        <taxon>Polypterus</taxon>
    </lineage>
</organism>